<evidence type="ECO:0000313" key="2">
    <source>
        <dbReference type="EMBL" id="SBV50435.1"/>
    </source>
</evidence>
<proteinExistence type="predicted"/>
<sequence length="87" mass="9466">MPSAIHPRRRRETREGEEAEEAGEGGTLFTCAMVGDASCTARERAEGHGSHHLRNHGNEVTSAAGEYEQVPDRVEVTLVVALIEIRA</sequence>
<feature type="region of interest" description="Disordered" evidence="1">
    <location>
        <begin position="1"/>
        <end position="27"/>
    </location>
</feature>
<gene>
    <name evidence="2" type="ORF">XBLMG947_1214</name>
</gene>
<dbReference type="Proteomes" id="UP000092503">
    <property type="component" value="Unassembled WGS sequence"/>
</dbReference>
<organism evidence="2 3">
    <name type="scientific">Xanthomonas bromi</name>
    <dbReference type="NCBI Taxonomy" id="56449"/>
    <lineage>
        <taxon>Bacteria</taxon>
        <taxon>Pseudomonadati</taxon>
        <taxon>Pseudomonadota</taxon>
        <taxon>Gammaproteobacteria</taxon>
        <taxon>Lysobacterales</taxon>
        <taxon>Lysobacteraceae</taxon>
        <taxon>Xanthomonas</taxon>
    </lineage>
</organism>
<protein>
    <submittedName>
        <fullName evidence="2">Uncharacterized protein</fullName>
    </submittedName>
</protein>
<name>A0A1C3NJ68_9XANT</name>
<accession>A0A1C3NJ68</accession>
<evidence type="ECO:0000256" key="1">
    <source>
        <dbReference type="SAM" id="MobiDB-lite"/>
    </source>
</evidence>
<evidence type="ECO:0000313" key="3">
    <source>
        <dbReference type="Proteomes" id="UP000092503"/>
    </source>
</evidence>
<feature type="region of interest" description="Disordered" evidence="1">
    <location>
        <begin position="42"/>
        <end position="66"/>
    </location>
</feature>
<dbReference type="EMBL" id="FLTX01000016">
    <property type="protein sequence ID" value="SBV50435.1"/>
    <property type="molecule type" value="Genomic_DNA"/>
</dbReference>
<dbReference type="AlphaFoldDB" id="A0A1C3NJ68"/>
<reference evidence="2 3" key="1">
    <citation type="submission" date="2016-06" db="EMBL/GenBank/DDBJ databases">
        <authorList>
            <person name="Kjaerup R.B."/>
            <person name="Dalgaard T.S."/>
            <person name="Juul-Madsen H.R."/>
        </authorList>
    </citation>
    <scope>NUCLEOTIDE SEQUENCE [LARGE SCALE GENOMIC DNA]</scope>
    <source>
        <strain evidence="2">LMG947</strain>
    </source>
</reference>
<feature type="compositionally biased region" description="Basic residues" evidence="1">
    <location>
        <begin position="1"/>
        <end position="11"/>
    </location>
</feature>